<keyword evidence="1" id="KW-0812">Transmembrane</keyword>
<protein>
    <submittedName>
        <fullName evidence="2">9558_t:CDS:1</fullName>
    </submittedName>
</protein>
<reference evidence="2" key="1">
    <citation type="submission" date="2021-06" db="EMBL/GenBank/DDBJ databases">
        <authorList>
            <person name="Kallberg Y."/>
            <person name="Tangrot J."/>
            <person name="Rosling A."/>
        </authorList>
    </citation>
    <scope>NUCLEOTIDE SEQUENCE</scope>
    <source>
        <strain evidence="2">AZ414A</strain>
    </source>
</reference>
<gene>
    <name evidence="2" type="ORF">DEBURN_LOCUS361</name>
</gene>
<dbReference type="EMBL" id="CAJVPK010000012">
    <property type="protein sequence ID" value="CAG8433157.1"/>
    <property type="molecule type" value="Genomic_DNA"/>
</dbReference>
<dbReference type="PANTHER" id="PTHR33802">
    <property type="entry name" value="SI:CH211-161H7.5-RELATED"/>
    <property type="match status" value="1"/>
</dbReference>
<organism evidence="2 3">
    <name type="scientific">Diversispora eburnea</name>
    <dbReference type="NCBI Taxonomy" id="1213867"/>
    <lineage>
        <taxon>Eukaryota</taxon>
        <taxon>Fungi</taxon>
        <taxon>Fungi incertae sedis</taxon>
        <taxon>Mucoromycota</taxon>
        <taxon>Glomeromycotina</taxon>
        <taxon>Glomeromycetes</taxon>
        <taxon>Diversisporales</taxon>
        <taxon>Diversisporaceae</taxon>
        <taxon>Diversispora</taxon>
    </lineage>
</organism>
<feature type="transmembrane region" description="Helical" evidence="1">
    <location>
        <begin position="205"/>
        <end position="220"/>
    </location>
</feature>
<dbReference type="OrthoDB" id="5586934at2759"/>
<feature type="transmembrane region" description="Helical" evidence="1">
    <location>
        <begin position="177"/>
        <end position="198"/>
    </location>
</feature>
<feature type="transmembrane region" description="Helical" evidence="1">
    <location>
        <begin position="226"/>
        <end position="243"/>
    </location>
</feature>
<accession>A0A9N8UVF3</accession>
<keyword evidence="1" id="KW-0472">Membrane</keyword>
<evidence type="ECO:0000313" key="3">
    <source>
        <dbReference type="Proteomes" id="UP000789706"/>
    </source>
</evidence>
<proteinExistence type="predicted"/>
<comment type="caution">
    <text evidence="2">The sequence shown here is derived from an EMBL/GenBank/DDBJ whole genome shotgun (WGS) entry which is preliminary data.</text>
</comment>
<feature type="transmembrane region" description="Helical" evidence="1">
    <location>
        <begin position="7"/>
        <end position="28"/>
    </location>
</feature>
<sequence>MAFIPLALKIANLFAYLFLSGVNVYSGFFEDKENSPYHNNYNTFITPAPFVFGVCGLIHFLLGGFVIYQFFDSATEAVVDGVRFHFISIALLNTIWLALLQNNEPIWAWIVILTTAIQVSYVYYVLKYKYQPQNINDIIWIHSPFSLYHAWIVVLCVISTFMAFSPAKENPDDKPNFWVRAFVILGILFLEGTVLNYVENFKGDISGAIVITWALYGIACEQSDPWIHWTALVYAFIATFFVLKPIASKYYFGSREEQSRLLG</sequence>
<dbReference type="PANTHER" id="PTHR33802:SF1">
    <property type="entry name" value="XK-RELATED PROTEIN"/>
    <property type="match status" value="1"/>
</dbReference>
<feature type="transmembrane region" description="Helical" evidence="1">
    <location>
        <begin position="82"/>
        <end position="100"/>
    </location>
</feature>
<evidence type="ECO:0000313" key="2">
    <source>
        <dbReference type="EMBL" id="CAG8433157.1"/>
    </source>
</evidence>
<keyword evidence="1" id="KW-1133">Transmembrane helix</keyword>
<feature type="transmembrane region" description="Helical" evidence="1">
    <location>
        <begin position="147"/>
        <end position="165"/>
    </location>
</feature>
<feature type="transmembrane region" description="Helical" evidence="1">
    <location>
        <begin position="48"/>
        <end position="70"/>
    </location>
</feature>
<name>A0A9N8UVF3_9GLOM</name>
<keyword evidence="3" id="KW-1185">Reference proteome</keyword>
<dbReference type="AlphaFoldDB" id="A0A9N8UVF3"/>
<dbReference type="Proteomes" id="UP000789706">
    <property type="component" value="Unassembled WGS sequence"/>
</dbReference>
<feature type="transmembrane region" description="Helical" evidence="1">
    <location>
        <begin position="106"/>
        <end position="126"/>
    </location>
</feature>
<evidence type="ECO:0000256" key="1">
    <source>
        <dbReference type="SAM" id="Phobius"/>
    </source>
</evidence>